<dbReference type="InterPro" id="IPR003594">
    <property type="entry name" value="HATPase_dom"/>
</dbReference>
<protein>
    <submittedName>
        <fullName evidence="11">HAMP domain-containing protein</fullName>
    </submittedName>
</protein>
<evidence type="ECO:0000256" key="7">
    <source>
        <dbReference type="ARBA" id="ARBA00022989"/>
    </source>
</evidence>
<dbReference type="InterPro" id="IPR036890">
    <property type="entry name" value="HATPase_C_sf"/>
</dbReference>
<dbReference type="AlphaFoldDB" id="A0A3D9KM89"/>
<evidence type="ECO:0000256" key="3">
    <source>
        <dbReference type="ARBA" id="ARBA00022553"/>
    </source>
</evidence>
<dbReference type="InterPro" id="IPR003660">
    <property type="entry name" value="HAMP_dom"/>
</dbReference>
<feature type="transmembrane region" description="Helical" evidence="9">
    <location>
        <begin position="305"/>
        <end position="329"/>
    </location>
</feature>
<evidence type="ECO:0000256" key="6">
    <source>
        <dbReference type="ARBA" id="ARBA00022777"/>
    </source>
</evidence>
<keyword evidence="4" id="KW-0808">Transferase</keyword>
<dbReference type="Proteomes" id="UP000256977">
    <property type="component" value="Unassembled WGS sequence"/>
</dbReference>
<dbReference type="Pfam" id="PF02743">
    <property type="entry name" value="dCache_1"/>
    <property type="match status" value="1"/>
</dbReference>
<organism evidence="11 12">
    <name type="scientific">Cohnella phaseoli</name>
    <dbReference type="NCBI Taxonomy" id="456490"/>
    <lineage>
        <taxon>Bacteria</taxon>
        <taxon>Bacillati</taxon>
        <taxon>Bacillota</taxon>
        <taxon>Bacilli</taxon>
        <taxon>Bacillales</taxon>
        <taxon>Paenibacillaceae</taxon>
        <taxon>Cohnella</taxon>
    </lineage>
</organism>
<feature type="domain" description="HAMP" evidence="10">
    <location>
        <begin position="326"/>
        <end position="378"/>
    </location>
</feature>
<keyword evidence="2" id="KW-1003">Cell membrane</keyword>
<dbReference type="Gene3D" id="3.30.450.20">
    <property type="entry name" value="PAS domain"/>
    <property type="match status" value="1"/>
</dbReference>
<dbReference type="PANTHER" id="PTHR34220:SF7">
    <property type="entry name" value="SENSOR HISTIDINE KINASE YPDA"/>
    <property type="match status" value="1"/>
</dbReference>
<dbReference type="SUPFAM" id="SSF55874">
    <property type="entry name" value="ATPase domain of HSP90 chaperone/DNA topoisomerase II/histidine kinase"/>
    <property type="match status" value="1"/>
</dbReference>
<keyword evidence="12" id="KW-1185">Reference proteome</keyword>
<dbReference type="CDD" id="cd06225">
    <property type="entry name" value="HAMP"/>
    <property type="match status" value="1"/>
</dbReference>
<dbReference type="SMART" id="SM00304">
    <property type="entry name" value="HAMP"/>
    <property type="match status" value="1"/>
</dbReference>
<reference evidence="11 12" key="1">
    <citation type="submission" date="2018-07" db="EMBL/GenBank/DDBJ databases">
        <title>Genomic Encyclopedia of Type Strains, Phase III (KMG-III): the genomes of soil and plant-associated and newly described type strains.</title>
        <authorList>
            <person name="Whitman W."/>
        </authorList>
    </citation>
    <scope>NUCLEOTIDE SEQUENCE [LARGE SCALE GENOMIC DNA]</scope>
    <source>
        <strain evidence="11 12">CECT 7287</strain>
    </source>
</reference>
<comment type="subcellular location">
    <subcellularLocation>
        <location evidence="1">Cell membrane</location>
        <topology evidence="1">Multi-pass membrane protein</topology>
    </subcellularLocation>
</comment>
<evidence type="ECO:0000256" key="1">
    <source>
        <dbReference type="ARBA" id="ARBA00004651"/>
    </source>
</evidence>
<dbReference type="RefSeq" id="WP_181917446.1">
    <property type="nucleotide sequence ID" value="NZ_QRDZ01000002.1"/>
</dbReference>
<dbReference type="Gene3D" id="3.30.565.10">
    <property type="entry name" value="Histidine kinase-like ATPase, C-terminal domain"/>
    <property type="match status" value="1"/>
</dbReference>
<evidence type="ECO:0000313" key="11">
    <source>
        <dbReference type="EMBL" id="RED87596.1"/>
    </source>
</evidence>
<feature type="transmembrane region" description="Helical" evidence="9">
    <location>
        <begin position="20"/>
        <end position="38"/>
    </location>
</feature>
<dbReference type="SMART" id="SM00387">
    <property type="entry name" value="HATPase_c"/>
    <property type="match status" value="1"/>
</dbReference>
<name>A0A3D9KM89_9BACL</name>
<evidence type="ECO:0000256" key="5">
    <source>
        <dbReference type="ARBA" id="ARBA00022692"/>
    </source>
</evidence>
<proteinExistence type="predicted"/>
<evidence type="ECO:0000256" key="8">
    <source>
        <dbReference type="ARBA" id="ARBA00023136"/>
    </source>
</evidence>
<dbReference type="Pfam" id="PF00672">
    <property type="entry name" value="HAMP"/>
    <property type="match status" value="1"/>
</dbReference>
<dbReference type="PANTHER" id="PTHR34220">
    <property type="entry name" value="SENSOR HISTIDINE KINASE YPDA"/>
    <property type="match status" value="1"/>
</dbReference>
<dbReference type="InterPro" id="IPR050640">
    <property type="entry name" value="Bact_2-comp_sensor_kinase"/>
</dbReference>
<evidence type="ECO:0000256" key="2">
    <source>
        <dbReference type="ARBA" id="ARBA00022475"/>
    </source>
</evidence>
<keyword evidence="5 9" id="KW-0812">Transmembrane</keyword>
<evidence type="ECO:0000256" key="4">
    <source>
        <dbReference type="ARBA" id="ARBA00022679"/>
    </source>
</evidence>
<accession>A0A3D9KM89</accession>
<dbReference type="PROSITE" id="PS50885">
    <property type="entry name" value="HAMP"/>
    <property type="match status" value="1"/>
</dbReference>
<keyword evidence="6" id="KW-0418">Kinase</keyword>
<dbReference type="GO" id="GO:0000155">
    <property type="term" value="F:phosphorelay sensor kinase activity"/>
    <property type="evidence" value="ECO:0007669"/>
    <property type="project" value="InterPro"/>
</dbReference>
<evidence type="ECO:0000256" key="9">
    <source>
        <dbReference type="SAM" id="Phobius"/>
    </source>
</evidence>
<dbReference type="EMBL" id="QRDZ01000002">
    <property type="protein sequence ID" value="RED87596.1"/>
    <property type="molecule type" value="Genomic_DNA"/>
</dbReference>
<evidence type="ECO:0000313" key="12">
    <source>
        <dbReference type="Proteomes" id="UP000256977"/>
    </source>
</evidence>
<gene>
    <name evidence="11" type="ORF">DFP98_10274</name>
</gene>
<evidence type="ECO:0000259" key="10">
    <source>
        <dbReference type="PROSITE" id="PS50885"/>
    </source>
</evidence>
<keyword evidence="3" id="KW-0597">Phosphoprotein</keyword>
<keyword evidence="8 9" id="KW-0472">Membrane</keyword>
<dbReference type="InterPro" id="IPR033479">
    <property type="entry name" value="dCache_1"/>
</dbReference>
<comment type="caution">
    <text evidence="11">The sequence shown here is derived from an EMBL/GenBank/DDBJ whole genome shotgun (WGS) entry which is preliminary data.</text>
</comment>
<dbReference type="Pfam" id="PF06580">
    <property type="entry name" value="His_kinase"/>
    <property type="match status" value="1"/>
</dbReference>
<dbReference type="GO" id="GO:0005886">
    <property type="term" value="C:plasma membrane"/>
    <property type="evidence" value="ECO:0007669"/>
    <property type="project" value="UniProtKB-SubCell"/>
</dbReference>
<sequence>MGKFKQPRWRSPSIQTKLFGALFVIALLPALVINWYYYERTNVSLEQKIRSYNEELLKQLSDKVGFVSEQVKTTETQLIAYSVTSRAFVDYSEKTGAEKLDTLKKTEELLANFKRSYPYITEIYMVGSDGTIYSTDPYLNRDKLTAMSWVEEALRTPTGRALGELLLSHTPSYTLLQEREVLSFVRPVGAYGTRRDLALIQIDVDAAKFGSLLQLMPTDQTESVFLMDKQGRIIQERTSAELSDTAAADIRKRVAGNAGIATTTAKSDGQTLMLSVRPLEGREWIMAVASPLSRYSLDFRHLRNILLIVAALALVVSVLFAILLSHGILRQFHTLIRSMRKAGEGQLNVKVPVSNSPDIGMVAVTFNTMVEKIDQLLKDSVKKEEEKTAAELKALQAQIQPHFLYNTLNSIKWMAISEGADKIADAVVALVKVLRFTYRTNEIFLPIKDELEFIRDYVKVQRMRFGEKIEVEYEWDKRIERYYTLKFIIQPIVENAMIHGLANKSYNGLIIVRGVLDEANRQIRFEIEDNGVGFAPKRKDQMSGVGMSNVNDRIRMHFGEQYGLTVEKPLRLHTRIVITIPILTEGKVV</sequence>
<dbReference type="Gene3D" id="6.10.340.10">
    <property type="match status" value="1"/>
</dbReference>
<dbReference type="InterPro" id="IPR010559">
    <property type="entry name" value="Sig_transdc_His_kin_internal"/>
</dbReference>
<dbReference type="CDD" id="cd18774">
    <property type="entry name" value="PDC2_HK_sensor"/>
    <property type="match status" value="1"/>
</dbReference>
<dbReference type="SUPFAM" id="SSF158472">
    <property type="entry name" value="HAMP domain-like"/>
    <property type="match status" value="1"/>
</dbReference>
<keyword evidence="7 9" id="KW-1133">Transmembrane helix</keyword>